<dbReference type="EMBL" id="VULT01000008">
    <property type="protein sequence ID" value="MSS17405.1"/>
    <property type="molecule type" value="Genomic_DNA"/>
</dbReference>
<dbReference type="Proteomes" id="UP000483362">
    <property type="component" value="Unassembled WGS sequence"/>
</dbReference>
<reference evidence="2 3" key="1">
    <citation type="submission" date="2019-08" db="EMBL/GenBank/DDBJ databases">
        <title>In-depth cultivation of the pig gut microbiome towards novel bacterial diversity and tailored functional studies.</title>
        <authorList>
            <person name="Wylensek D."/>
            <person name="Hitch T.C.A."/>
            <person name="Clavel T."/>
        </authorList>
    </citation>
    <scope>NUCLEOTIDE SEQUENCE [LARGE SCALE GENOMIC DNA]</scope>
    <source>
        <strain evidence="2 3">Oil-RF-744-WCA-WT-10</strain>
    </source>
</reference>
<gene>
    <name evidence="2" type="ORF">FYJ29_06500</name>
</gene>
<sequence>MKRFFKYFSIFACLFVALSSCSDDDFISEYDTHKDEYTVRYNVTYSTTYDFHNIAYISFTSFFDYSNNAVKYTGQPTQINRSFDGTEEYVTISRVPKGSQVEFSTYVDVAEALPNTKVEISIEIVKGKEYGSTEVAKATAECPLKGNPLTISYDIPNK</sequence>
<evidence type="ECO:0008006" key="4">
    <source>
        <dbReference type="Google" id="ProtNLM"/>
    </source>
</evidence>
<dbReference type="PROSITE" id="PS51257">
    <property type="entry name" value="PROKAR_LIPOPROTEIN"/>
    <property type="match status" value="1"/>
</dbReference>
<keyword evidence="3" id="KW-1185">Reference proteome</keyword>
<dbReference type="RefSeq" id="WP_154326697.1">
    <property type="nucleotide sequence ID" value="NZ_CP045696.1"/>
</dbReference>
<accession>A0A6L5XCY0</accession>
<evidence type="ECO:0000313" key="2">
    <source>
        <dbReference type="EMBL" id="MSS17405.1"/>
    </source>
</evidence>
<keyword evidence="1" id="KW-0732">Signal</keyword>
<comment type="caution">
    <text evidence="2">The sequence shown here is derived from an EMBL/GenBank/DDBJ whole genome shotgun (WGS) entry which is preliminary data.</text>
</comment>
<name>A0A6L5XCY0_9BACT</name>
<proteinExistence type="predicted"/>
<feature type="chain" id="PRO_5027050384" description="Lipoprotein" evidence="1">
    <location>
        <begin position="23"/>
        <end position="158"/>
    </location>
</feature>
<protein>
    <recommendedName>
        <fullName evidence="4">Lipoprotein</fullName>
    </recommendedName>
</protein>
<feature type="signal peptide" evidence="1">
    <location>
        <begin position="1"/>
        <end position="22"/>
    </location>
</feature>
<evidence type="ECO:0000313" key="3">
    <source>
        <dbReference type="Proteomes" id="UP000483362"/>
    </source>
</evidence>
<organism evidence="2 3">
    <name type="scientific">Sodaliphilus pleomorphus</name>
    <dbReference type="NCBI Taxonomy" id="2606626"/>
    <lineage>
        <taxon>Bacteria</taxon>
        <taxon>Pseudomonadati</taxon>
        <taxon>Bacteroidota</taxon>
        <taxon>Bacteroidia</taxon>
        <taxon>Bacteroidales</taxon>
        <taxon>Muribaculaceae</taxon>
        <taxon>Sodaliphilus</taxon>
    </lineage>
</organism>
<evidence type="ECO:0000256" key="1">
    <source>
        <dbReference type="SAM" id="SignalP"/>
    </source>
</evidence>
<dbReference type="AlphaFoldDB" id="A0A6L5XCY0"/>